<dbReference type="PANTHER" id="PTHR10744">
    <property type="entry name" value="40S RIBOSOMAL PROTEIN S11 FAMILY MEMBER"/>
    <property type="match status" value="1"/>
</dbReference>
<dbReference type="InterPro" id="IPR019979">
    <property type="entry name" value="Ribosomal_uS17_CS"/>
</dbReference>
<evidence type="ECO:0000256" key="5">
    <source>
        <dbReference type="ARBA" id="ARBA00023274"/>
    </source>
</evidence>
<protein>
    <recommendedName>
        <fullName evidence="6">Small ribosomal subunit protein uS17</fullName>
    </recommendedName>
</protein>
<evidence type="ECO:0000256" key="2">
    <source>
        <dbReference type="ARBA" id="ARBA00022730"/>
    </source>
</evidence>
<evidence type="ECO:0000313" key="8">
    <source>
        <dbReference type="EMBL" id="QIJ71328.1"/>
    </source>
</evidence>
<dbReference type="GO" id="GO:0003735">
    <property type="term" value="F:structural constituent of ribosome"/>
    <property type="evidence" value="ECO:0007669"/>
    <property type="project" value="UniProtKB-UniRule"/>
</dbReference>
<evidence type="ECO:0000256" key="4">
    <source>
        <dbReference type="ARBA" id="ARBA00022980"/>
    </source>
</evidence>
<dbReference type="PRINTS" id="PR00973">
    <property type="entry name" value="RIBOSOMALS17"/>
</dbReference>
<dbReference type="NCBIfam" id="NF004123">
    <property type="entry name" value="PRK05610.1"/>
    <property type="match status" value="1"/>
</dbReference>
<comment type="subunit">
    <text evidence="6">Part of the 30S ribosomal subunit.</text>
</comment>
<keyword evidence="3 6" id="KW-0694">RNA-binding</keyword>
<evidence type="ECO:0000256" key="3">
    <source>
        <dbReference type="ARBA" id="ARBA00022884"/>
    </source>
</evidence>
<name>A0A6G7PV57_9BACT</name>
<dbReference type="SUPFAM" id="SSF50249">
    <property type="entry name" value="Nucleic acid-binding proteins"/>
    <property type="match status" value="1"/>
</dbReference>
<dbReference type="GO" id="GO:0022627">
    <property type="term" value="C:cytosolic small ribosomal subunit"/>
    <property type="evidence" value="ECO:0007669"/>
    <property type="project" value="UniProtKB-UniRule"/>
</dbReference>
<reference evidence="8 9" key="1">
    <citation type="submission" date="2020-02" db="EMBL/GenBank/DDBJ databases">
        <title>Genome analysis of Thermosulfuriphilus ammonigenes ST65T, an anaerobic thermophilic chemolithoautotrophic bacterium isolated from a deep-sea hydrothermal vent.</title>
        <authorList>
            <person name="Slobodkina G."/>
            <person name="Allioux M."/>
            <person name="Merkel A."/>
            <person name="Alain K."/>
            <person name="Jebbar M."/>
            <person name="Slobodkin A."/>
        </authorList>
    </citation>
    <scope>NUCLEOTIDE SEQUENCE [LARGE SCALE GENOMIC DNA]</scope>
    <source>
        <strain evidence="8 9">ST65</strain>
    </source>
</reference>
<dbReference type="GO" id="GO:0006412">
    <property type="term" value="P:translation"/>
    <property type="evidence" value="ECO:0007669"/>
    <property type="project" value="UniProtKB-UniRule"/>
</dbReference>
<dbReference type="Gene3D" id="2.40.50.140">
    <property type="entry name" value="Nucleic acid-binding proteins"/>
    <property type="match status" value="1"/>
</dbReference>
<dbReference type="Proteomes" id="UP000502179">
    <property type="component" value="Chromosome"/>
</dbReference>
<keyword evidence="9" id="KW-1185">Reference proteome</keyword>
<dbReference type="NCBIfam" id="TIGR03635">
    <property type="entry name" value="uS17_bact"/>
    <property type="match status" value="1"/>
</dbReference>
<comment type="function">
    <text evidence="6">One of the primary rRNA binding proteins, it binds specifically to the 5'-end of 16S ribosomal RNA.</text>
</comment>
<evidence type="ECO:0000256" key="6">
    <source>
        <dbReference type="HAMAP-Rule" id="MF_01345"/>
    </source>
</evidence>
<gene>
    <name evidence="6 8" type="primary">rpsQ</name>
    <name evidence="8" type="ORF">G4V39_03100</name>
</gene>
<comment type="similarity">
    <text evidence="1 6 7">Belongs to the universal ribosomal protein uS17 family.</text>
</comment>
<evidence type="ECO:0000313" key="9">
    <source>
        <dbReference type="Proteomes" id="UP000502179"/>
    </source>
</evidence>
<keyword evidence="2 6" id="KW-0699">rRNA-binding</keyword>
<dbReference type="HAMAP" id="MF_01345_B">
    <property type="entry name" value="Ribosomal_uS17_B"/>
    <property type="match status" value="1"/>
</dbReference>
<dbReference type="InterPro" id="IPR012340">
    <property type="entry name" value="NA-bd_OB-fold"/>
</dbReference>
<dbReference type="InterPro" id="IPR000266">
    <property type="entry name" value="Ribosomal_uS17"/>
</dbReference>
<dbReference type="GO" id="GO:0019843">
    <property type="term" value="F:rRNA binding"/>
    <property type="evidence" value="ECO:0007669"/>
    <property type="project" value="UniProtKB-UniRule"/>
</dbReference>
<dbReference type="PANTHER" id="PTHR10744:SF1">
    <property type="entry name" value="SMALL RIBOSOMAL SUBUNIT PROTEIN US17M"/>
    <property type="match status" value="1"/>
</dbReference>
<evidence type="ECO:0000256" key="7">
    <source>
        <dbReference type="RuleBase" id="RU003872"/>
    </source>
</evidence>
<dbReference type="EMBL" id="CP048877">
    <property type="protein sequence ID" value="QIJ71328.1"/>
    <property type="molecule type" value="Genomic_DNA"/>
</dbReference>
<accession>A0A6G7PV57</accession>
<proteinExistence type="inferred from homology"/>
<evidence type="ECO:0000256" key="1">
    <source>
        <dbReference type="ARBA" id="ARBA00010254"/>
    </source>
</evidence>
<keyword evidence="4 6" id="KW-0689">Ribosomal protein</keyword>
<dbReference type="PROSITE" id="PS00056">
    <property type="entry name" value="RIBOSOMAL_S17"/>
    <property type="match status" value="1"/>
</dbReference>
<dbReference type="CDD" id="cd00364">
    <property type="entry name" value="Ribosomal_uS17"/>
    <property type="match status" value="1"/>
</dbReference>
<organism evidence="8 9">
    <name type="scientific">Thermosulfuriphilus ammonigenes</name>
    <dbReference type="NCBI Taxonomy" id="1936021"/>
    <lineage>
        <taxon>Bacteria</taxon>
        <taxon>Pseudomonadati</taxon>
        <taxon>Thermodesulfobacteriota</taxon>
        <taxon>Thermodesulfobacteria</taxon>
        <taxon>Thermodesulfobacteriales</taxon>
        <taxon>Thermodesulfobacteriaceae</taxon>
        <taxon>Thermosulfuriphilus</taxon>
    </lineage>
</organism>
<keyword evidence="5 6" id="KW-0687">Ribonucleoprotein</keyword>
<dbReference type="KEGG" id="tav:G4V39_03100"/>
<sequence>MAEKRQTSRRTFIGTVVSNKMDKTVVVMVERLVRHPDYGKYIRRRKKYMAHDEENACQAGDRVLIEETRPLSRRKRWRVRQILEKAKVIE</sequence>
<dbReference type="AlphaFoldDB" id="A0A6G7PV57"/>
<dbReference type="Pfam" id="PF00366">
    <property type="entry name" value="Ribosomal_S17"/>
    <property type="match status" value="1"/>
</dbReference>
<dbReference type="RefSeq" id="WP_166031550.1">
    <property type="nucleotide sequence ID" value="NZ_CP048877.1"/>
</dbReference>
<dbReference type="InterPro" id="IPR019984">
    <property type="entry name" value="Ribosomal_uS17_bact/chlr"/>
</dbReference>